<proteinExistence type="predicted"/>
<dbReference type="GO" id="GO:0006203">
    <property type="term" value="P:dGTP catabolic process"/>
    <property type="evidence" value="ECO:0007669"/>
    <property type="project" value="TreeGrafter"/>
</dbReference>
<dbReference type="eggNOG" id="COG3956">
    <property type="taxonomic scope" value="Bacteria"/>
</dbReference>
<dbReference type="CDD" id="cd11528">
    <property type="entry name" value="NTP-PPase_MazG_Nterm"/>
    <property type="match status" value="1"/>
</dbReference>
<keyword evidence="3" id="KW-1185">Reference proteome</keyword>
<dbReference type="InterPro" id="IPR004518">
    <property type="entry name" value="MazG-like_dom"/>
</dbReference>
<accession>A0LW72</accession>
<dbReference type="SUPFAM" id="SSF101386">
    <property type="entry name" value="all-alpha NTP pyrophosphatases"/>
    <property type="match status" value="1"/>
</dbReference>
<name>A0LW72_ACIC1</name>
<evidence type="ECO:0000313" key="3">
    <source>
        <dbReference type="Proteomes" id="UP000008221"/>
    </source>
</evidence>
<dbReference type="PANTHER" id="PTHR30522:SF0">
    <property type="entry name" value="NUCLEOSIDE TRIPHOSPHATE PYROPHOSPHOHYDROLASE"/>
    <property type="match status" value="1"/>
</dbReference>
<dbReference type="InterPro" id="IPR011551">
    <property type="entry name" value="NTP_PyrPHydrolase_MazG"/>
</dbReference>
<dbReference type="GO" id="GO:0046061">
    <property type="term" value="P:dATP catabolic process"/>
    <property type="evidence" value="ECO:0007669"/>
    <property type="project" value="TreeGrafter"/>
</dbReference>
<reference evidence="2 3" key="1">
    <citation type="journal article" date="2009" name="Genome Res.">
        <title>Complete genome of the cellulolytic thermophile Acidothermus cellulolyticus 11B provides insights into its ecophysiological and evolutionary adaptations.</title>
        <authorList>
            <person name="Barabote R.D."/>
            <person name="Xie G."/>
            <person name="Leu D.H."/>
            <person name="Normand P."/>
            <person name="Necsulea A."/>
            <person name="Daubin V."/>
            <person name="Medigue C."/>
            <person name="Adney W.S."/>
            <person name="Xu X.C."/>
            <person name="Lapidus A."/>
            <person name="Parales R.E."/>
            <person name="Detter C."/>
            <person name="Pujic P."/>
            <person name="Bruce D."/>
            <person name="Lavire C."/>
            <person name="Challacombe J.F."/>
            <person name="Brettin T.S."/>
            <person name="Berry A.M."/>
        </authorList>
    </citation>
    <scope>NUCLEOTIDE SEQUENCE [LARGE SCALE GENOMIC DNA]</scope>
    <source>
        <strain evidence="3">ATCC 43068 / DSM 8971 / 11B</strain>
    </source>
</reference>
<organism evidence="2 3">
    <name type="scientific">Acidothermus cellulolyticus (strain ATCC 43068 / DSM 8971 / 11B)</name>
    <dbReference type="NCBI Taxonomy" id="351607"/>
    <lineage>
        <taxon>Bacteria</taxon>
        <taxon>Bacillati</taxon>
        <taxon>Actinomycetota</taxon>
        <taxon>Actinomycetes</taxon>
        <taxon>Acidothermales</taxon>
        <taxon>Acidothermaceae</taxon>
        <taxon>Acidothermus</taxon>
    </lineage>
</organism>
<dbReference type="PANTHER" id="PTHR30522">
    <property type="entry name" value="NUCLEOSIDE TRIPHOSPHATE PYROPHOSPHOHYDROLASE"/>
    <property type="match status" value="1"/>
</dbReference>
<sequence>MTTERRAASAGSAGSRFPELVAVMDRLRSPGGCPWDAEQTHASLAKYLLEEAYEAVEAMESGDEAALREELGDVLLQVVFHARIAAERPDGWTIDDVVADVVDKLIRRHPHVFGTATARTAGDVEANWEVLKAEEKGRRSALDGIPLAQPALALTASLLRRARRAGLAADPAVPVRTPENVDEQSVGELLLAVVALAVNAGIDPEGALRAAARRLRDRIAAAESGAAKL</sequence>
<dbReference type="FunCoup" id="A0LW72">
    <property type="interactions" value="25"/>
</dbReference>
<protein>
    <submittedName>
        <fullName evidence="2">MazG family protein</fullName>
    </submittedName>
</protein>
<dbReference type="InParanoid" id="A0LW72"/>
<evidence type="ECO:0000259" key="1">
    <source>
        <dbReference type="Pfam" id="PF03819"/>
    </source>
</evidence>
<dbReference type="EMBL" id="CP000481">
    <property type="protein sequence ID" value="ABK53682.1"/>
    <property type="molecule type" value="Genomic_DNA"/>
</dbReference>
<dbReference type="GO" id="GO:0046081">
    <property type="term" value="P:dUTP catabolic process"/>
    <property type="evidence" value="ECO:0007669"/>
    <property type="project" value="TreeGrafter"/>
</dbReference>
<dbReference type="GO" id="GO:0046076">
    <property type="term" value="P:dTTP catabolic process"/>
    <property type="evidence" value="ECO:0007669"/>
    <property type="project" value="TreeGrafter"/>
</dbReference>
<dbReference type="InterPro" id="IPR048015">
    <property type="entry name" value="NTP-PPase_MazG-like_N"/>
</dbReference>
<dbReference type="FunFam" id="1.10.287.1080:FF:000001">
    <property type="entry name" value="Nucleoside triphosphate pyrophosphohydrolase"/>
    <property type="match status" value="1"/>
</dbReference>
<dbReference type="Proteomes" id="UP000008221">
    <property type="component" value="Chromosome"/>
</dbReference>
<feature type="domain" description="NTP pyrophosphohydrolase MazG-like" evidence="1">
    <location>
        <begin position="39"/>
        <end position="113"/>
    </location>
</feature>
<dbReference type="STRING" id="351607.Acel_1910"/>
<dbReference type="GO" id="GO:0046052">
    <property type="term" value="P:UTP catabolic process"/>
    <property type="evidence" value="ECO:0007669"/>
    <property type="project" value="TreeGrafter"/>
</dbReference>
<evidence type="ECO:0000313" key="2">
    <source>
        <dbReference type="EMBL" id="ABK53682.1"/>
    </source>
</evidence>
<dbReference type="Gene3D" id="1.10.287.1080">
    <property type="entry name" value="MazG-like"/>
    <property type="match status" value="2"/>
</dbReference>
<gene>
    <name evidence="2" type="ordered locus">Acel_1910</name>
</gene>
<dbReference type="Pfam" id="PF03819">
    <property type="entry name" value="MazG"/>
    <property type="match status" value="1"/>
</dbReference>
<dbReference type="GO" id="GO:0047429">
    <property type="term" value="F:nucleoside triphosphate diphosphatase activity"/>
    <property type="evidence" value="ECO:0007669"/>
    <property type="project" value="TreeGrafter"/>
</dbReference>
<dbReference type="GO" id="GO:0046047">
    <property type="term" value="P:TTP catabolic process"/>
    <property type="evidence" value="ECO:0007669"/>
    <property type="project" value="TreeGrafter"/>
</dbReference>
<dbReference type="GO" id="GO:0006950">
    <property type="term" value="P:response to stress"/>
    <property type="evidence" value="ECO:0007669"/>
    <property type="project" value="UniProtKB-ARBA"/>
</dbReference>
<dbReference type="NCBIfam" id="TIGR00444">
    <property type="entry name" value="mazG"/>
    <property type="match status" value="1"/>
</dbReference>
<dbReference type="OrthoDB" id="9808939at2"/>
<dbReference type="KEGG" id="ace:Acel_1910"/>
<dbReference type="HOGENOM" id="CLU_038356_0_2_11"/>
<dbReference type="AlphaFoldDB" id="A0LW72"/>
<dbReference type="RefSeq" id="WP_011720745.1">
    <property type="nucleotide sequence ID" value="NC_008578.1"/>
</dbReference>